<evidence type="ECO:0000256" key="5">
    <source>
        <dbReference type="ARBA" id="ARBA00022692"/>
    </source>
</evidence>
<evidence type="ECO:0000313" key="24">
    <source>
        <dbReference type="RefSeq" id="XP_028133542.1"/>
    </source>
</evidence>
<dbReference type="GO" id="GO:0007399">
    <property type="term" value="P:nervous system development"/>
    <property type="evidence" value="ECO:0007669"/>
    <property type="project" value="TreeGrafter"/>
</dbReference>
<dbReference type="InterPro" id="IPR007110">
    <property type="entry name" value="Ig-like_dom"/>
</dbReference>
<dbReference type="RefSeq" id="XP_028133531.1">
    <property type="nucleotide sequence ID" value="XM_028277730.1"/>
</dbReference>
<keyword evidence="13" id="KW-0393">Immunoglobulin domain</keyword>
<dbReference type="Gene3D" id="2.60.40.10">
    <property type="entry name" value="Immunoglobulins"/>
    <property type="match status" value="5"/>
</dbReference>
<keyword evidence="9 19" id="KW-1133">Transmembrane helix</keyword>
<dbReference type="InterPro" id="IPR003961">
    <property type="entry name" value="FN3_dom"/>
</dbReference>
<comment type="subunit">
    <text evidence="16">Homodimer. Heterotetramer; 2 iHog chains bind 2 hh chains when facilitated by heparin, heparin is required to promote high-affinity interactions between hh and iHog.</text>
</comment>
<dbReference type="InterPro" id="IPR036116">
    <property type="entry name" value="FN3_sf"/>
</dbReference>
<evidence type="ECO:0000256" key="12">
    <source>
        <dbReference type="ARBA" id="ARBA00023180"/>
    </source>
</evidence>
<dbReference type="Pfam" id="PF07679">
    <property type="entry name" value="I-set"/>
    <property type="match status" value="1"/>
</dbReference>
<dbReference type="PROSITE" id="PS50835">
    <property type="entry name" value="IG_LIKE"/>
    <property type="match status" value="3"/>
</dbReference>
<dbReference type="GO" id="GO:0009653">
    <property type="term" value="P:anatomical structure morphogenesis"/>
    <property type="evidence" value="ECO:0007669"/>
    <property type="project" value="UniProtKB-ARBA"/>
</dbReference>
<evidence type="ECO:0000256" key="9">
    <source>
        <dbReference type="ARBA" id="ARBA00022989"/>
    </source>
</evidence>
<protein>
    <recommendedName>
        <fullName evidence="17">Interference hedgehog</fullName>
    </recommendedName>
</protein>
<dbReference type="InterPro" id="IPR036179">
    <property type="entry name" value="Ig-like_dom_sf"/>
</dbReference>
<dbReference type="SMART" id="SM00408">
    <property type="entry name" value="IGc2"/>
    <property type="match status" value="3"/>
</dbReference>
<evidence type="ECO:0000256" key="7">
    <source>
        <dbReference type="ARBA" id="ARBA00022737"/>
    </source>
</evidence>
<dbReference type="CDD" id="cd00096">
    <property type="entry name" value="Ig"/>
    <property type="match status" value="1"/>
</dbReference>
<dbReference type="KEGG" id="dvv:114328765"/>
<dbReference type="Pfam" id="PF00041">
    <property type="entry name" value="fn3"/>
    <property type="match status" value="2"/>
</dbReference>
<evidence type="ECO:0000313" key="22">
    <source>
        <dbReference type="RefSeq" id="XP_028133531.1"/>
    </source>
</evidence>
<keyword evidence="12" id="KW-0325">Glycoprotein</keyword>
<feature type="domain" description="Fibronectin type-III" evidence="21">
    <location>
        <begin position="556"/>
        <end position="652"/>
    </location>
</feature>
<dbReference type="InterPro" id="IPR003599">
    <property type="entry name" value="Ig_sub"/>
</dbReference>
<dbReference type="InterPro" id="IPR013098">
    <property type="entry name" value="Ig_I-set"/>
</dbReference>
<feature type="compositionally biased region" description="Basic residues" evidence="18">
    <location>
        <begin position="813"/>
        <end position="831"/>
    </location>
</feature>
<comment type="subcellular location">
    <subcellularLocation>
        <location evidence="1">Cell membrane</location>
    </subcellularLocation>
    <subcellularLocation>
        <location evidence="2">Membrane</location>
        <topology evidence="2">Single-pass type I membrane protein</topology>
    </subcellularLocation>
</comment>
<dbReference type="RefSeq" id="XP_028133542.1">
    <property type="nucleotide sequence ID" value="XM_028277741.1"/>
</dbReference>
<gene>
    <name evidence="22 23 24" type="primary">LOC114328765</name>
</gene>
<evidence type="ECO:0000256" key="3">
    <source>
        <dbReference type="ARBA" id="ARBA00022475"/>
    </source>
</evidence>
<evidence type="ECO:0000256" key="4">
    <source>
        <dbReference type="ARBA" id="ARBA00022674"/>
    </source>
</evidence>
<evidence type="ECO:0000256" key="17">
    <source>
        <dbReference type="ARBA" id="ARBA00041099"/>
    </source>
</evidence>
<comment type="function">
    <text evidence="14">Mediates response to the active Hedgehog (Hh) protein signal in embryos, functioning upstream or at the level of patched (ptc).</text>
</comment>
<comment type="similarity">
    <text evidence="15">Belongs to the immunoglobulin superfamily. IHOG family.</text>
</comment>
<evidence type="ECO:0000256" key="8">
    <source>
        <dbReference type="ARBA" id="ARBA00022974"/>
    </source>
</evidence>
<evidence type="ECO:0000259" key="21">
    <source>
        <dbReference type="PROSITE" id="PS50853"/>
    </source>
</evidence>
<dbReference type="PANTHER" id="PTHR44170">
    <property type="entry name" value="PROTEIN SIDEKICK"/>
    <property type="match status" value="1"/>
</dbReference>
<dbReference type="PROSITE" id="PS50853">
    <property type="entry name" value="FN3"/>
    <property type="match status" value="2"/>
</dbReference>
<dbReference type="GO" id="GO:0030154">
    <property type="term" value="P:cell differentiation"/>
    <property type="evidence" value="ECO:0007669"/>
    <property type="project" value="UniProtKB-ARBA"/>
</dbReference>
<dbReference type="PANTHER" id="PTHR44170:SF33">
    <property type="entry name" value="BROTHER OF IHOG, ISOFORM G-RELATED"/>
    <property type="match status" value="1"/>
</dbReference>
<dbReference type="SUPFAM" id="SSF48726">
    <property type="entry name" value="Immunoglobulin"/>
    <property type="match status" value="3"/>
</dbReference>
<feature type="compositionally biased region" description="Polar residues" evidence="18">
    <location>
        <begin position="834"/>
        <end position="845"/>
    </location>
</feature>
<dbReference type="RefSeq" id="XP_028133537.1">
    <property type="nucleotide sequence ID" value="XM_028277736.1"/>
</dbReference>
<proteinExistence type="inferred from homology"/>
<keyword evidence="3" id="KW-1003">Cell membrane</keyword>
<keyword evidence="6" id="KW-0732">Signal</keyword>
<keyword evidence="8" id="KW-0654">Proteoglycan</keyword>
<keyword evidence="5 19" id="KW-0812">Transmembrane</keyword>
<keyword evidence="4" id="KW-0358">Heparin-binding</keyword>
<feature type="compositionally biased region" description="Basic residues" evidence="18">
    <location>
        <begin position="419"/>
        <end position="435"/>
    </location>
</feature>
<evidence type="ECO:0000256" key="11">
    <source>
        <dbReference type="ARBA" id="ARBA00023157"/>
    </source>
</evidence>
<evidence type="ECO:0000256" key="6">
    <source>
        <dbReference type="ARBA" id="ARBA00022729"/>
    </source>
</evidence>
<feature type="domain" description="Ig-like" evidence="20">
    <location>
        <begin position="137"/>
        <end position="219"/>
    </location>
</feature>
<feature type="domain" description="Ig-like" evidence="20">
    <location>
        <begin position="320"/>
        <end position="357"/>
    </location>
</feature>
<dbReference type="SMART" id="SM00060">
    <property type="entry name" value="FN3"/>
    <property type="match status" value="2"/>
</dbReference>
<evidence type="ECO:0000256" key="13">
    <source>
        <dbReference type="ARBA" id="ARBA00023319"/>
    </source>
</evidence>
<feature type="region of interest" description="Disordered" evidence="18">
    <location>
        <begin position="782"/>
        <end position="845"/>
    </location>
</feature>
<feature type="domain" description="Ig-like" evidence="20">
    <location>
        <begin position="231"/>
        <end position="315"/>
    </location>
</feature>
<dbReference type="InterPro" id="IPR013783">
    <property type="entry name" value="Ig-like_fold"/>
</dbReference>
<sequence>MEGSYIFTIVTILVVMFFEGILTDTMYMVSDPEPIALPINFETVLTCEMNIEPDKFEWKFYPTDDPYNPNAYIDLSNSTFHLVPEGRYNKQRKKSAMKIQVNGVHSAGDYQCLAYYGAYVVASVPWRITIAVLKEFPRQDSTDATVLIGNTVLWRCLVPESNPEASIEYFKRGELVSSPYLKPQSKSLVIPNAKTEDTGIYSCRASNTMKNVNSSVYLNLKVIKYASPRQPYFISEPKRSYTVVKGDPILLECAAVGNPIPKVVWFKKNGQLPSNRIEMQKGGLLINNVISSDEGVYMCNYTNTHGTISHQISLIYNEEPSIDCQTNKTEPKQGEFLDLQCNVRGIPPPHYSWFLNGFSVLNDSLVDVKGNRINFTRIEKRHAGNLQFFARNVVKTVYSSILISVIPLGSTDTSIATTRPHRKHSSRRPPKRPQKPPKLIPPGKPVISRLNDVSVVVRWNVSQDTGLPISFFKVQYKELGPVNPNAHNGSSRPGRWKTANFDIPPNIRDYDITNLKPDHIYRFRIAAVYTNNDNKLSVNSDKFHLKKLDFDVRNPLPTPIIIETETVNTTSVKIHWKCHMIENVPIDGFYISFISASTAGDYMKATADGRDTREYIITHLQPDTIYDVKLQSFNSKYASEFSGIMKARTGVLQQLPTTTTQLPMSPTPRVEKSEFSLYVIVAGAVIGCALLVCGITLIFVCRKWKQKKSVDNRNKAVVDDHTLQLDGNEYVVVSPKSLPKSNGCTPNRITITANPLADADNKNQNMIEMSCLSAHAQNNNCASPAVRQESTSSSGAAPASEDLSTSTPVNSKEHKKKKNSKEKSSSRHKKTTSVENVSSSGENYV</sequence>
<dbReference type="Pfam" id="PF13927">
    <property type="entry name" value="Ig_3"/>
    <property type="match status" value="2"/>
</dbReference>
<feature type="domain" description="Fibronectin type-III" evidence="21">
    <location>
        <begin position="441"/>
        <end position="548"/>
    </location>
</feature>
<evidence type="ECO:0000256" key="19">
    <source>
        <dbReference type="SAM" id="Phobius"/>
    </source>
</evidence>
<name>A0A6P7FCX6_DIAVI</name>
<feature type="transmembrane region" description="Helical" evidence="19">
    <location>
        <begin position="7"/>
        <end position="29"/>
    </location>
</feature>
<dbReference type="FunFam" id="2.60.40.10:FF:000005">
    <property type="entry name" value="Neuronal cell adhesion molecule"/>
    <property type="match status" value="1"/>
</dbReference>
<feature type="compositionally biased region" description="Polar residues" evidence="18">
    <location>
        <begin position="782"/>
        <end position="795"/>
    </location>
</feature>
<evidence type="ECO:0000256" key="16">
    <source>
        <dbReference type="ARBA" id="ARBA00038530"/>
    </source>
</evidence>
<dbReference type="SMART" id="SM00409">
    <property type="entry name" value="IG"/>
    <property type="match status" value="4"/>
</dbReference>
<dbReference type="CDD" id="cd00063">
    <property type="entry name" value="FN3"/>
    <property type="match status" value="2"/>
</dbReference>
<dbReference type="SUPFAM" id="SSF49265">
    <property type="entry name" value="Fibronectin type III"/>
    <property type="match status" value="1"/>
</dbReference>
<keyword evidence="7" id="KW-0677">Repeat</keyword>
<evidence type="ECO:0000256" key="18">
    <source>
        <dbReference type="SAM" id="MobiDB-lite"/>
    </source>
</evidence>
<evidence type="ECO:0000256" key="14">
    <source>
        <dbReference type="ARBA" id="ARBA00037573"/>
    </source>
</evidence>
<feature type="region of interest" description="Disordered" evidence="18">
    <location>
        <begin position="413"/>
        <end position="445"/>
    </location>
</feature>
<accession>A0A6P7FCX6</accession>
<evidence type="ECO:0000256" key="15">
    <source>
        <dbReference type="ARBA" id="ARBA00038144"/>
    </source>
</evidence>
<evidence type="ECO:0000256" key="1">
    <source>
        <dbReference type="ARBA" id="ARBA00004236"/>
    </source>
</evidence>
<dbReference type="AlphaFoldDB" id="A0A6P7FCX6"/>
<dbReference type="OrthoDB" id="9998697at2759"/>
<dbReference type="GO" id="GO:0005886">
    <property type="term" value="C:plasma membrane"/>
    <property type="evidence" value="ECO:0007669"/>
    <property type="project" value="UniProtKB-SubCell"/>
</dbReference>
<dbReference type="GO" id="GO:0098609">
    <property type="term" value="P:cell-cell adhesion"/>
    <property type="evidence" value="ECO:0007669"/>
    <property type="project" value="UniProtKB-ARBA"/>
</dbReference>
<keyword evidence="11" id="KW-1015">Disulfide bond</keyword>
<reference evidence="22 23" key="1">
    <citation type="submission" date="2025-04" db="UniProtKB">
        <authorList>
            <consortium name="RefSeq"/>
        </authorList>
    </citation>
    <scope>IDENTIFICATION</scope>
    <source>
        <tissue evidence="22 23">Whole insect</tissue>
    </source>
</reference>
<evidence type="ECO:0000313" key="23">
    <source>
        <dbReference type="RefSeq" id="XP_028133537.1"/>
    </source>
</evidence>
<evidence type="ECO:0000256" key="10">
    <source>
        <dbReference type="ARBA" id="ARBA00023136"/>
    </source>
</evidence>
<dbReference type="InterPro" id="IPR003598">
    <property type="entry name" value="Ig_sub2"/>
</dbReference>
<feature type="transmembrane region" description="Helical" evidence="19">
    <location>
        <begin position="675"/>
        <end position="700"/>
    </location>
</feature>
<evidence type="ECO:0000256" key="2">
    <source>
        <dbReference type="ARBA" id="ARBA00004479"/>
    </source>
</evidence>
<keyword evidence="10 19" id="KW-0472">Membrane</keyword>
<organism evidence="22">
    <name type="scientific">Diabrotica virgifera virgifera</name>
    <name type="common">western corn rootworm</name>
    <dbReference type="NCBI Taxonomy" id="50390"/>
    <lineage>
        <taxon>Eukaryota</taxon>
        <taxon>Metazoa</taxon>
        <taxon>Ecdysozoa</taxon>
        <taxon>Arthropoda</taxon>
        <taxon>Hexapoda</taxon>
        <taxon>Insecta</taxon>
        <taxon>Pterygota</taxon>
        <taxon>Neoptera</taxon>
        <taxon>Endopterygota</taxon>
        <taxon>Coleoptera</taxon>
        <taxon>Polyphaga</taxon>
        <taxon>Cucujiformia</taxon>
        <taxon>Chrysomeloidea</taxon>
        <taxon>Chrysomelidae</taxon>
        <taxon>Galerucinae</taxon>
        <taxon>Diabroticina</taxon>
        <taxon>Diabroticites</taxon>
        <taxon>Diabrotica</taxon>
    </lineage>
</organism>
<evidence type="ECO:0000259" key="20">
    <source>
        <dbReference type="PROSITE" id="PS50835"/>
    </source>
</evidence>